<keyword evidence="3" id="KW-1185">Reference proteome</keyword>
<evidence type="ECO:0000256" key="1">
    <source>
        <dbReference type="SAM" id="Phobius"/>
    </source>
</evidence>
<dbReference type="STRING" id="1764295.A0A5B8MHB4"/>
<accession>A0A5B8MHB4</accession>
<dbReference type="AlphaFoldDB" id="A0A5B8MHB4"/>
<feature type="transmembrane region" description="Helical" evidence="1">
    <location>
        <begin position="46"/>
        <end position="65"/>
    </location>
</feature>
<evidence type="ECO:0008006" key="4">
    <source>
        <dbReference type="Google" id="ProtNLM"/>
    </source>
</evidence>
<organism evidence="2 3">
    <name type="scientific">Chloropicon primus</name>
    <dbReference type="NCBI Taxonomy" id="1764295"/>
    <lineage>
        <taxon>Eukaryota</taxon>
        <taxon>Viridiplantae</taxon>
        <taxon>Chlorophyta</taxon>
        <taxon>Chloropicophyceae</taxon>
        <taxon>Chloropicales</taxon>
        <taxon>Chloropicaceae</taxon>
        <taxon>Chloropicon</taxon>
    </lineage>
</organism>
<keyword evidence="1" id="KW-1133">Transmembrane helix</keyword>
<sequence>MGIMDFGFDLRTDLVKQHDFMNMFILPLIGLMSVFSTLTGNPTACLVVIRTLITYMACDAIYIALRPGSVPSAKLVLFHHFVSVCGLSHGLRFAPAIREVAAYGLIEIHTSFMTYRRLTGLRSPSFEAVFHIVTVLVRLVFIPGLALVSIRNLYGLGVLFKPSGMPGLSAVLGLSIFNIQFLLKRKAMFNYSGKKQQ</sequence>
<reference evidence="2 3" key="1">
    <citation type="submission" date="2018-07" db="EMBL/GenBank/DDBJ databases">
        <title>The complete nuclear genome of the prasinophyte Chloropicon primus (CCMP1205).</title>
        <authorList>
            <person name="Pombert J.-F."/>
            <person name="Otis C."/>
            <person name="Turmel M."/>
            <person name="Lemieux C."/>
        </authorList>
    </citation>
    <scope>NUCLEOTIDE SEQUENCE [LARGE SCALE GENOMIC DNA]</scope>
    <source>
        <strain evidence="2 3">CCMP1205</strain>
    </source>
</reference>
<dbReference type="Proteomes" id="UP000316726">
    <property type="component" value="Chromosome 3"/>
</dbReference>
<proteinExistence type="predicted"/>
<dbReference type="EMBL" id="CP031036">
    <property type="protein sequence ID" value="QDZ19829.1"/>
    <property type="molecule type" value="Genomic_DNA"/>
</dbReference>
<evidence type="ECO:0000313" key="3">
    <source>
        <dbReference type="Proteomes" id="UP000316726"/>
    </source>
</evidence>
<keyword evidence="1" id="KW-0472">Membrane</keyword>
<keyword evidence="1" id="KW-0812">Transmembrane</keyword>
<feature type="transmembrane region" description="Helical" evidence="1">
    <location>
        <begin position="128"/>
        <end position="151"/>
    </location>
</feature>
<protein>
    <recommendedName>
        <fullName evidence="4">TLC domain-containing protein</fullName>
    </recommendedName>
</protein>
<feature type="transmembrane region" description="Helical" evidence="1">
    <location>
        <begin position="163"/>
        <end position="183"/>
    </location>
</feature>
<name>A0A5B8MHB4_9CHLO</name>
<gene>
    <name evidence="2" type="ORF">A3770_03p23470</name>
</gene>
<evidence type="ECO:0000313" key="2">
    <source>
        <dbReference type="EMBL" id="QDZ19829.1"/>
    </source>
</evidence>
<feature type="transmembrane region" description="Helical" evidence="1">
    <location>
        <begin position="20"/>
        <end position="40"/>
    </location>
</feature>